<feature type="signal peptide" evidence="1">
    <location>
        <begin position="1"/>
        <end position="15"/>
    </location>
</feature>
<keyword evidence="1" id="KW-0732">Signal</keyword>
<evidence type="ECO:0000256" key="1">
    <source>
        <dbReference type="SAM" id="SignalP"/>
    </source>
</evidence>
<name>A0ABM1HTR9_POLDO</name>
<gene>
    <name evidence="3" type="primary">LOC107063780</name>
</gene>
<protein>
    <submittedName>
        <fullName evidence="3">Uncharacterized protein LOC107063780</fullName>
    </submittedName>
</protein>
<organism evidence="2 3">
    <name type="scientific">Polistes dominula</name>
    <name type="common">European paper wasp</name>
    <name type="synonym">Vespa dominula</name>
    <dbReference type="NCBI Taxonomy" id="743375"/>
    <lineage>
        <taxon>Eukaryota</taxon>
        <taxon>Metazoa</taxon>
        <taxon>Ecdysozoa</taxon>
        <taxon>Arthropoda</taxon>
        <taxon>Hexapoda</taxon>
        <taxon>Insecta</taxon>
        <taxon>Pterygota</taxon>
        <taxon>Neoptera</taxon>
        <taxon>Endopterygota</taxon>
        <taxon>Hymenoptera</taxon>
        <taxon>Apocrita</taxon>
        <taxon>Aculeata</taxon>
        <taxon>Vespoidea</taxon>
        <taxon>Vespidae</taxon>
        <taxon>Polistinae</taxon>
        <taxon>Polistini</taxon>
        <taxon>Polistes</taxon>
    </lineage>
</organism>
<reference evidence="3" key="1">
    <citation type="submission" date="2025-08" db="UniProtKB">
        <authorList>
            <consortium name="RefSeq"/>
        </authorList>
    </citation>
    <scope>IDENTIFICATION</scope>
    <source>
        <tissue evidence="3">Whole body</tissue>
    </source>
</reference>
<sequence length="339" mass="39401">MWLLLLIITADAIIGTPNVENTDSIQQTFEDINKDINSAELLHMSLNNEKDNDFQKSINKRFVEGSKSNFWYVLKNSEILPTISLLYLPTNKRNYKSNELEDIKNPFFSRCDGKRVGHFRSSKIERPIRMPFNSWGGKRGHLDDPASFLMTKGSKSVSDKDAQQSFYEYVKRLPNFGRRTPFYSWGGKRSINSESDLNKNVDNTPEEKSEFYLPNEDTTEDTILDEIEDEKRAALIKTSRSRIGFNSWGGKRNNDKEFHLPVTNESINFEDVIDRNNNPTDQLQILEKKAINEYSRRFHFQPWGGKRSTNAEVVIIPNNYDLYDNDPTKERKVFFPWGG</sequence>
<keyword evidence="2" id="KW-1185">Reference proteome</keyword>
<proteinExistence type="predicted"/>
<dbReference type="RefSeq" id="XP_015171356.1">
    <property type="nucleotide sequence ID" value="XM_015315870.1"/>
</dbReference>
<evidence type="ECO:0000313" key="2">
    <source>
        <dbReference type="Proteomes" id="UP000694924"/>
    </source>
</evidence>
<dbReference type="Proteomes" id="UP000694924">
    <property type="component" value="Unplaced"/>
</dbReference>
<accession>A0ABM1HTR9</accession>
<evidence type="ECO:0000313" key="3">
    <source>
        <dbReference type="RefSeq" id="XP_015171356.1"/>
    </source>
</evidence>
<feature type="chain" id="PRO_5045586547" evidence="1">
    <location>
        <begin position="16"/>
        <end position="339"/>
    </location>
</feature>
<dbReference type="GeneID" id="107063780"/>